<accession>A0A6J3LTI9</accession>
<keyword evidence="5" id="KW-0378">Hydrolase</keyword>
<reference evidence="12" key="2">
    <citation type="submission" date="2020-04" db="EMBL/GenBank/DDBJ databases">
        <authorList>
            <consortium name="NCBI Genome Project"/>
        </authorList>
    </citation>
    <scope>NUCLEOTIDE SEQUENCE</scope>
    <source>
        <strain evidence="12">CBS 342.82</strain>
    </source>
</reference>
<keyword evidence="6" id="KW-0326">Glycosidase</keyword>
<dbReference type="GO" id="GO:0042973">
    <property type="term" value="F:glucan endo-1,3-beta-D-glucosidase activity"/>
    <property type="evidence" value="ECO:0007669"/>
    <property type="project" value="UniProtKB-EC"/>
</dbReference>
<dbReference type="GeneID" id="54358058"/>
<keyword evidence="11" id="KW-1185">Reference proteome</keyword>
<comment type="catalytic activity">
    <reaction evidence="1">
        <text>Hydrolysis of (1-&gt;3)-beta-D-glucosidic linkages in (1-&gt;3)-beta-D-glucans.</text>
        <dbReference type="EC" id="3.2.1.39"/>
    </reaction>
</comment>
<organism evidence="12">
    <name type="scientific">Dissoconium aciculare CBS 342.82</name>
    <dbReference type="NCBI Taxonomy" id="1314786"/>
    <lineage>
        <taxon>Eukaryota</taxon>
        <taxon>Fungi</taxon>
        <taxon>Dikarya</taxon>
        <taxon>Ascomycota</taxon>
        <taxon>Pezizomycotina</taxon>
        <taxon>Dothideomycetes</taxon>
        <taxon>Dothideomycetidae</taxon>
        <taxon>Mycosphaerellales</taxon>
        <taxon>Dissoconiaceae</taxon>
        <taxon>Dissoconium</taxon>
    </lineage>
</organism>
<dbReference type="InterPro" id="IPR018805">
    <property type="entry name" value="YJL171C/Tos1_C"/>
</dbReference>
<evidence type="ECO:0000256" key="3">
    <source>
        <dbReference type="ARBA" id="ARBA00012780"/>
    </source>
</evidence>
<evidence type="ECO:0000259" key="9">
    <source>
        <dbReference type="Pfam" id="PF10287"/>
    </source>
</evidence>
<evidence type="ECO:0000256" key="5">
    <source>
        <dbReference type="ARBA" id="ARBA00022801"/>
    </source>
</evidence>
<name>A0A6J3LTI9_9PEZI</name>
<feature type="compositionally biased region" description="Basic residues" evidence="8">
    <location>
        <begin position="75"/>
        <end position="100"/>
    </location>
</feature>
<feature type="region of interest" description="Disordered" evidence="8">
    <location>
        <begin position="135"/>
        <end position="170"/>
    </location>
</feature>
<evidence type="ECO:0000313" key="12">
    <source>
        <dbReference type="RefSeq" id="XP_033455984.1"/>
    </source>
</evidence>
<evidence type="ECO:0000256" key="1">
    <source>
        <dbReference type="ARBA" id="ARBA00000382"/>
    </source>
</evidence>
<dbReference type="InterPro" id="IPR018807">
    <property type="entry name" value="YJL171C/Tos1_N"/>
</dbReference>
<evidence type="ECO:0000256" key="2">
    <source>
        <dbReference type="ARBA" id="ARBA00006055"/>
    </source>
</evidence>
<dbReference type="Proteomes" id="UP000504637">
    <property type="component" value="Unplaced"/>
</dbReference>
<keyword evidence="7" id="KW-0961">Cell wall biogenesis/degradation</keyword>
<feature type="non-terminal residue" evidence="12">
    <location>
        <position position="1"/>
    </location>
</feature>
<dbReference type="GO" id="GO:0071555">
    <property type="term" value="P:cell wall organization"/>
    <property type="evidence" value="ECO:0007669"/>
    <property type="project" value="UniProtKB-KW"/>
</dbReference>
<dbReference type="EC" id="3.2.1.39" evidence="3"/>
<feature type="compositionally biased region" description="Low complexity" evidence="8">
    <location>
        <begin position="135"/>
        <end position="167"/>
    </location>
</feature>
<evidence type="ECO:0000256" key="8">
    <source>
        <dbReference type="SAM" id="MobiDB-lite"/>
    </source>
</evidence>
<reference evidence="12" key="3">
    <citation type="submission" date="2025-08" db="UniProtKB">
        <authorList>
            <consortium name="RefSeq"/>
        </authorList>
    </citation>
    <scope>IDENTIFICATION</scope>
    <source>
        <strain evidence="12">CBS 342.82</strain>
    </source>
</reference>
<evidence type="ECO:0000256" key="7">
    <source>
        <dbReference type="ARBA" id="ARBA00023316"/>
    </source>
</evidence>
<feature type="domain" description="Cell wall protein YJL171C/Tos1 N-terminal" evidence="10">
    <location>
        <begin position="9"/>
        <end position="70"/>
    </location>
</feature>
<evidence type="ECO:0000313" key="11">
    <source>
        <dbReference type="Proteomes" id="UP000504637"/>
    </source>
</evidence>
<evidence type="ECO:0000256" key="6">
    <source>
        <dbReference type="ARBA" id="ARBA00023295"/>
    </source>
</evidence>
<comment type="similarity">
    <text evidence="2">Belongs to the PGA52 family.</text>
</comment>
<dbReference type="Pfam" id="PF10287">
    <property type="entry name" value="YJL171C_Tos1_C"/>
    <property type="match status" value="1"/>
</dbReference>
<reference evidence="12" key="1">
    <citation type="submission" date="2020-01" db="EMBL/GenBank/DDBJ databases">
        <authorList>
            <consortium name="DOE Joint Genome Institute"/>
            <person name="Haridas S."/>
            <person name="Albert R."/>
            <person name="Binder M."/>
            <person name="Bloem J."/>
            <person name="Labutti K."/>
            <person name="Salamov A."/>
            <person name="Andreopoulos B."/>
            <person name="Baker S.E."/>
            <person name="Barry K."/>
            <person name="Bills G."/>
            <person name="Bluhm B.H."/>
            <person name="Cannon C."/>
            <person name="Castanera R."/>
            <person name="Culley D.E."/>
            <person name="Daum C."/>
            <person name="Ezra D."/>
            <person name="Gonzalez J.B."/>
            <person name="Henrissat B."/>
            <person name="Kuo A."/>
            <person name="Liang C."/>
            <person name="Lipzen A."/>
            <person name="Lutzoni F."/>
            <person name="Magnuson J."/>
            <person name="Mondo S."/>
            <person name="Nolan M."/>
            <person name="Ohm R."/>
            <person name="Pangilinan J."/>
            <person name="Park H.-J."/>
            <person name="Ramirez L."/>
            <person name="Alfaro M."/>
            <person name="Sun H."/>
            <person name="Tritt A."/>
            <person name="Yoshinaga Y."/>
            <person name="Zwiers L.-H."/>
            <person name="Turgeon B.G."/>
            <person name="Goodwin S.B."/>
            <person name="Spatafora J.W."/>
            <person name="Crous P.W."/>
            <person name="Grigoriev I.V."/>
        </authorList>
    </citation>
    <scope>NUCLEOTIDE SEQUENCE</scope>
    <source>
        <strain evidence="12">CBS 342.82</strain>
    </source>
</reference>
<dbReference type="AlphaFoldDB" id="A0A6J3LTI9"/>
<keyword evidence="4" id="KW-0732">Signal</keyword>
<feature type="domain" description="Cell wall protein YJL171C/Tos1 C-terminal" evidence="9">
    <location>
        <begin position="173"/>
        <end position="383"/>
    </location>
</feature>
<sequence>NWYCSEVKAISYTGVGSAASYKKITSMNPSNGVCSSTPFAYSGPLSPLNEEVSMHFRGPLKLKQFGYYTPSAKGNSRRSTHQRRHAHGHGHAHEHLHHARAPSPAKEERGLGDFVTATINGIVQSWANDFAGGNAPAATAPADAQQATAKTSTAAAPAYTAPSSDDSGLSAGGWTRQAYYDSASGTSHGLTFLNHHGGSGSGVFDTTFGNSLSYASSDGKNGASGPQTLADTTLASDDEIIIMSDQKCAANDADCGYYRDGSVAYHGFGGHNKAFFFEFGMPDDGQTSYSPYKPVNMPAIWLLNAQIPRTLQYGPADCSCWTTGCGEFDIFEVLMPGDTRCKSTLHGNVQGGDSNYFARPTTGTIKAVLIMNDNNIHIKILDNN</sequence>
<protein>
    <recommendedName>
        <fullName evidence="3">glucan endo-1,3-beta-D-glucosidase</fullName>
        <ecNumber evidence="3">3.2.1.39</ecNumber>
    </recommendedName>
</protein>
<evidence type="ECO:0000259" key="10">
    <source>
        <dbReference type="Pfam" id="PF10290"/>
    </source>
</evidence>
<dbReference type="PANTHER" id="PTHR31737">
    <property type="entry name" value="PROTEIN TOS1"/>
    <property type="match status" value="1"/>
</dbReference>
<gene>
    <name evidence="12" type="ORF">K489DRAFT_293708</name>
</gene>
<dbReference type="Pfam" id="PF10290">
    <property type="entry name" value="YJL171C_Tos1_N"/>
    <property type="match status" value="1"/>
</dbReference>
<dbReference type="PANTHER" id="PTHR31737:SF2">
    <property type="entry name" value="PROTEIN TOS1"/>
    <property type="match status" value="1"/>
</dbReference>
<dbReference type="OrthoDB" id="118256at2759"/>
<evidence type="ECO:0000256" key="4">
    <source>
        <dbReference type="ARBA" id="ARBA00022729"/>
    </source>
</evidence>
<feature type="non-terminal residue" evidence="12">
    <location>
        <position position="384"/>
    </location>
</feature>
<dbReference type="GO" id="GO:0009277">
    <property type="term" value="C:fungal-type cell wall"/>
    <property type="evidence" value="ECO:0007669"/>
    <property type="project" value="TreeGrafter"/>
</dbReference>
<proteinExistence type="inferred from homology"/>
<feature type="region of interest" description="Disordered" evidence="8">
    <location>
        <begin position="71"/>
        <end position="107"/>
    </location>
</feature>
<dbReference type="RefSeq" id="XP_033455984.1">
    <property type="nucleotide sequence ID" value="XM_033600258.1"/>
</dbReference>